<dbReference type="InterPro" id="IPR014710">
    <property type="entry name" value="RmlC-like_jellyroll"/>
</dbReference>
<dbReference type="SUPFAM" id="SSF46785">
    <property type="entry name" value="Winged helix' DNA-binding domain"/>
    <property type="match status" value="1"/>
</dbReference>
<organism evidence="5 6">
    <name type="scientific">Qipengyuania soli</name>
    <dbReference type="NCBI Taxonomy" id="2782568"/>
    <lineage>
        <taxon>Bacteria</taxon>
        <taxon>Pseudomonadati</taxon>
        <taxon>Pseudomonadota</taxon>
        <taxon>Alphaproteobacteria</taxon>
        <taxon>Sphingomonadales</taxon>
        <taxon>Erythrobacteraceae</taxon>
        <taxon>Qipengyuania</taxon>
    </lineage>
</organism>
<keyword evidence="1" id="KW-0805">Transcription regulation</keyword>
<dbReference type="InterPro" id="IPR036388">
    <property type="entry name" value="WH-like_DNA-bd_sf"/>
</dbReference>
<dbReference type="PROSITE" id="PS00042">
    <property type="entry name" value="HTH_CRP_1"/>
    <property type="match status" value="1"/>
</dbReference>
<evidence type="ECO:0000256" key="3">
    <source>
        <dbReference type="ARBA" id="ARBA00023163"/>
    </source>
</evidence>
<gene>
    <name evidence="5" type="ORF">IRL76_02510</name>
</gene>
<dbReference type="PRINTS" id="PR00034">
    <property type="entry name" value="HTHCRP"/>
</dbReference>
<keyword evidence="6" id="KW-1185">Reference proteome</keyword>
<dbReference type="Pfam" id="PF13545">
    <property type="entry name" value="HTH_Crp_2"/>
    <property type="match status" value="1"/>
</dbReference>
<dbReference type="PROSITE" id="PS51063">
    <property type="entry name" value="HTH_CRP_2"/>
    <property type="match status" value="1"/>
</dbReference>
<accession>A0A7S8ITJ5</accession>
<dbReference type="SMART" id="SM00419">
    <property type="entry name" value="HTH_CRP"/>
    <property type="match status" value="1"/>
</dbReference>
<name>A0A7S8ITJ5_9SPHN</name>
<dbReference type="CDD" id="cd00092">
    <property type="entry name" value="HTH_CRP"/>
    <property type="match status" value="1"/>
</dbReference>
<dbReference type="KEGG" id="qso:IRL76_02510"/>
<feature type="domain" description="HTH crp-type" evidence="4">
    <location>
        <begin position="62"/>
        <end position="136"/>
    </location>
</feature>
<evidence type="ECO:0000256" key="1">
    <source>
        <dbReference type="ARBA" id="ARBA00023015"/>
    </source>
</evidence>
<dbReference type="GO" id="GO:0003700">
    <property type="term" value="F:DNA-binding transcription factor activity"/>
    <property type="evidence" value="ECO:0007669"/>
    <property type="project" value="InterPro"/>
</dbReference>
<protein>
    <submittedName>
        <fullName evidence="5">Helix-turn-helix domain-containing protein</fullName>
    </submittedName>
</protein>
<proteinExistence type="predicted"/>
<dbReference type="Gene3D" id="2.60.120.10">
    <property type="entry name" value="Jelly Rolls"/>
    <property type="match status" value="1"/>
</dbReference>
<sequence length="149" mass="16243">MPARLHHSYSICALRDATLLSFPGERFLDIARENAGVIGRLFAASSTSLLRCREKTVTLGRKSASERIASFLLAMAERIGTPVERGISLDLPMSRRDIADSLGLTIETVSRQLTLLREQSLIETVGRSGILLLDPNRLEDCAGYLSAAA</sequence>
<evidence type="ECO:0000259" key="4">
    <source>
        <dbReference type="PROSITE" id="PS51063"/>
    </source>
</evidence>
<dbReference type="FunFam" id="1.10.10.10:FF:000028">
    <property type="entry name" value="Fumarate/nitrate reduction transcriptional regulator Fnr"/>
    <property type="match status" value="1"/>
</dbReference>
<dbReference type="AlphaFoldDB" id="A0A7S8ITJ5"/>
<dbReference type="GO" id="GO:0003677">
    <property type="term" value="F:DNA binding"/>
    <property type="evidence" value="ECO:0007669"/>
    <property type="project" value="UniProtKB-KW"/>
</dbReference>
<dbReference type="InterPro" id="IPR018335">
    <property type="entry name" value="Tscrpt_reg_HTH_Crp-type_CS"/>
</dbReference>
<evidence type="ECO:0000313" key="5">
    <source>
        <dbReference type="EMBL" id="QPD00354.1"/>
    </source>
</evidence>
<keyword evidence="2" id="KW-0238">DNA-binding</keyword>
<dbReference type="Proteomes" id="UP000594459">
    <property type="component" value="Chromosome"/>
</dbReference>
<dbReference type="InterPro" id="IPR036390">
    <property type="entry name" value="WH_DNA-bd_sf"/>
</dbReference>
<evidence type="ECO:0000256" key="2">
    <source>
        <dbReference type="ARBA" id="ARBA00023125"/>
    </source>
</evidence>
<reference evidence="5 6" key="1">
    <citation type="submission" date="2020-11" db="EMBL/GenBank/DDBJ databases">
        <title>The genome sequence of Erythrobacter sp. 6D36.</title>
        <authorList>
            <person name="Liu Y."/>
        </authorList>
    </citation>
    <scope>NUCLEOTIDE SEQUENCE [LARGE SCALE GENOMIC DNA]</scope>
    <source>
        <strain evidence="5 6">6D36</strain>
    </source>
</reference>
<evidence type="ECO:0000313" key="6">
    <source>
        <dbReference type="Proteomes" id="UP000594459"/>
    </source>
</evidence>
<keyword evidence="3" id="KW-0804">Transcription</keyword>
<dbReference type="EMBL" id="CP064654">
    <property type="protein sequence ID" value="QPD00354.1"/>
    <property type="molecule type" value="Genomic_DNA"/>
</dbReference>
<dbReference type="Gene3D" id="1.10.10.10">
    <property type="entry name" value="Winged helix-like DNA-binding domain superfamily/Winged helix DNA-binding domain"/>
    <property type="match status" value="1"/>
</dbReference>
<dbReference type="InterPro" id="IPR012318">
    <property type="entry name" value="HTH_CRP"/>
</dbReference>